<name>A0ACB9DG84_9ASTR</name>
<sequence length="620" mass="68825">MAPCALSHYVSSDSGTLPKFFKGGYLDVGLPLAWINLMNVVCKPLLGGFEVFMAAKVNKTKLTNLMFATWVVAYAFPYGGSLCDVVQSLTGHTSPVESVAFDSAEVLVAAGASSGVVQLWDLEETKVQWFEHLMDTGPIAQQWNSILLVNFLHQIWDLTAGKLLHEFKLHEGHIRSMDFHPLEFLLATGSSDKTVKFWDLESFELIGSTSPEATGVRSVYSLEPVVCHDVVDLEWSTLGDLCINDGKLLGCSYYQNSVGIWAADVSQIEPYKVQPKSETPRRTFISPDDDTKDIKNIYIDSMTPVTCRKEGYSSKDVTVDSNKQFKSVDSNKQFKYVNGVAVVNGRTRSLVEKFEKRDKLDTNECHKPDLTSQILPNTNNVPTTTIQQSINMVSCTIIPEPTTSPMPVTEPDMVRCVQPMIKTKTSQIPFKTPDLVVQTSKNSPITVREKTKASPIKRPISSRRVIPEKNRSQMLVARRSRAMKEDNPQTTGVKNENNDDLAEFLMLDHDLSLSTLRSRLTKLQVQADVISVMLDNTESLTLDLFSCLLPLLSGLLDSQTERHINVSLKMLLKLVAVFGPVINSTISAPPTVGVDLHAEKRRGGLTAKTAQELNRILQQS</sequence>
<reference evidence="2" key="1">
    <citation type="journal article" date="2022" name="Mol. Ecol. Resour.">
        <title>The genomes of chicory, endive, great burdock and yacon provide insights into Asteraceae palaeo-polyploidization history and plant inulin production.</title>
        <authorList>
            <person name="Fan W."/>
            <person name="Wang S."/>
            <person name="Wang H."/>
            <person name="Wang A."/>
            <person name="Jiang F."/>
            <person name="Liu H."/>
            <person name="Zhao H."/>
            <person name="Xu D."/>
            <person name="Zhang Y."/>
        </authorList>
    </citation>
    <scope>NUCLEOTIDE SEQUENCE [LARGE SCALE GENOMIC DNA]</scope>
    <source>
        <strain evidence="2">cv. Yunnan</strain>
    </source>
</reference>
<gene>
    <name evidence="1" type="ORF">L1987_58612</name>
</gene>
<proteinExistence type="predicted"/>
<evidence type="ECO:0000313" key="1">
    <source>
        <dbReference type="EMBL" id="KAI3745498.1"/>
    </source>
</evidence>
<dbReference type="EMBL" id="CM042036">
    <property type="protein sequence ID" value="KAI3745498.1"/>
    <property type="molecule type" value="Genomic_DNA"/>
</dbReference>
<evidence type="ECO:0000313" key="2">
    <source>
        <dbReference type="Proteomes" id="UP001056120"/>
    </source>
</evidence>
<organism evidence="1 2">
    <name type="scientific">Smallanthus sonchifolius</name>
    <dbReference type="NCBI Taxonomy" id="185202"/>
    <lineage>
        <taxon>Eukaryota</taxon>
        <taxon>Viridiplantae</taxon>
        <taxon>Streptophyta</taxon>
        <taxon>Embryophyta</taxon>
        <taxon>Tracheophyta</taxon>
        <taxon>Spermatophyta</taxon>
        <taxon>Magnoliopsida</taxon>
        <taxon>eudicotyledons</taxon>
        <taxon>Gunneridae</taxon>
        <taxon>Pentapetalae</taxon>
        <taxon>asterids</taxon>
        <taxon>campanulids</taxon>
        <taxon>Asterales</taxon>
        <taxon>Asteraceae</taxon>
        <taxon>Asteroideae</taxon>
        <taxon>Heliantheae alliance</taxon>
        <taxon>Millerieae</taxon>
        <taxon>Smallanthus</taxon>
    </lineage>
</organism>
<comment type="caution">
    <text evidence="1">The sequence shown here is derived from an EMBL/GenBank/DDBJ whole genome shotgun (WGS) entry which is preliminary data.</text>
</comment>
<keyword evidence="2" id="KW-1185">Reference proteome</keyword>
<dbReference type="Proteomes" id="UP001056120">
    <property type="component" value="Linkage Group LG19"/>
</dbReference>
<protein>
    <submittedName>
        <fullName evidence="1">Uncharacterized protein</fullName>
    </submittedName>
</protein>
<reference evidence="1 2" key="2">
    <citation type="journal article" date="2022" name="Mol. Ecol. Resour.">
        <title>The genomes of chicory, endive, great burdock and yacon provide insights into Asteraceae paleo-polyploidization history and plant inulin production.</title>
        <authorList>
            <person name="Fan W."/>
            <person name="Wang S."/>
            <person name="Wang H."/>
            <person name="Wang A."/>
            <person name="Jiang F."/>
            <person name="Liu H."/>
            <person name="Zhao H."/>
            <person name="Xu D."/>
            <person name="Zhang Y."/>
        </authorList>
    </citation>
    <scope>NUCLEOTIDE SEQUENCE [LARGE SCALE GENOMIC DNA]</scope>
    <source>
        <strain evidence="2">cv. Yunnan</strain>
        <tissue evidence="1">Leaves</tissue>
    </source>
</reference>
<accession>A0ACB9DG84</accession>